<dbReference type="InterPro" id="IPR032805">
    <property type="entry name" value="Wax_synthase_dom"/>
</dbReference>
<feature type="transmembrane region" description="Helical" evidence="9">
    <location>
        <begin position="170"/>
        <end position="192"/>
    </location>
</feature>
<evidence type="ECO:0000256" key="6">
    <source>
        <dbReference type="ARBA" id="ARBA00022989"/>
    </source>
</evidence>
<feature type="compositionally biased region" description="Low complexity" evidence="8">
    <location>
        <begin position="212"/>
        <end position="232"/>
    </location>
</feature>
<evidence type="ECO:0000256" key="5">
    <source>
        <dbReference type="ARBA" id="ARBA00022692"/>
    </source>
</evidence>
<evidence type="ECO:0000256" key="2">
    <source>
        <dbReference type="ARBA" id="ARBA00005179"/>
    </source>
</evidence>
<comment type="caution">
    <text evidence="11">The sequence shown here is derived from an EMBL/GenBank/DDBJ whole genome shotgun (WGS) entry which is preliminary data.</text>
</comment>
<dbReference type="EMBL" id="AVOT02028458">
    <property type="protein sequence ID" value="MBW0520950.1"/>
    <property type="molecule type" value="Genomic_DNA"/>
</dbReference>
<comment type="similarity">
    <text evidence="3">Belongs to the wax synthase family.</text>
</comment>
<organism evidence="11 12">
    <name type="scientific">Austropuccinia psidii MF-1</name>
    <dbReference type="NCBI Taxonomy" id="1389203"/>
    <lineage>
        <taxon>Eukaryota</taxon>
        <taxon>Fungi</taxon>
        <taxon>Dikarya</taxon>
        <taxon>Basidiomycota</taxon>
        <taxon>Pucciniomycotina</taxon>
        <taxon>Pucciniomycetes</taxon>
        <taxon>Pucciniales</taxon>
        <taxon>Sphaerophragmiaceae</taxon>
        <taxon>Austropuccinia</taxon>
    </lineage>
</organism>
<dbReference type="AlphaFoldDB" id="A0A9Q3EDQ1"/>
<name>A0A9Q3EDQ1_9BASI</name>
<feature type="domain" description="Wax synthase" evidence="10">
    <location>
        <begin position="409"/>
        <end position="473"/>
    </location>
</feature>
<feature type="transmembrane region" description="Helical" evidence="9">
    <location>
        <begin position="107"/>
        <end position="129"/>
    </location>
</feature>
<comment type="subcellular location">
    <subcellularLocation>
        <location evidence="1">Membrane</location>
        <topology evidence="1">Multi-pass membrane protein</topology>
    </subcellularLocation>
</comment>
<feature type="region of interest" description="Disordered" evidence="8">
    <location>
        <begin position="203"/>
        <end position="258"/>
    </location>
</feature>
<accession>A0A9Q3EDQ1</accession>
<evidence type="ECO:0000256" key="4">
    <source>
        <dbReference type="ARBA" id="ARBA00022679"/>
    </source>
</evidence>
<feature type="compositionally biased region" description="Polar residues" evidence="8">
    <location>
        <begin position="233"/>
        <end position="244"/>
    </location>
</feature>
<feature type="transmembrane region" description="Helical" evidence="9">
    <location>
        <begin position="460"/>
        <end position="485"/>
    </location>
</feature>
<evidence type="ECO:0000256" key="7">
    <source>
        <dbReference type="ARBA" id="ARBA00023136"/>
    </source>
</evidence>
<dbReference type="Pfam" id="PF13813">
    <property type="entry name" value="MBOAT_2"/>
    <property type="match status" value="1"/>
</dbReference>
<dbReference type="PANTHER" id="PTHR31595">
    <property type="entry name" value="LONG-CHAIN-ALCOHOL O-FATTY-ACYLTRANSFERASE 3-RELATED"/>
    <property type="match status" value="1"/>
</dbReference>
<feature type="transmembrane region" description="Helical" evidence="9">
    <location>
        <begin position="141"/>
        <end position="158"/>
    </location>
</feature>
<proteinExistence type="inferred from homology"/>
<keyword evidence="4" id="KW-0808">Transferase</keyword>
<reference evidence="11" key="1">
    <citation type="submission" date="2021-03" db="EMBL/GenBank/DDBJ databases">
        <title>Draft genome sequence of rust myrtle Austropuccinia psidii MF-1, a brazilian biotype.</title>
        <authorList>
            <person name="Quecine M.C."/>
            <person name="Pachon D.M.R."/>
            <person name="Bonatelli M.L."/>
            <person name="Correr F.H."/>
            <person name="Franceschini L.M."/>
            <person name="Leite T.F."/>
            <person name="Margarido G.R.A."/>
            <person name="Almeida C.A."/>
            <person name="Ferrarezi J.A."/>
            <person name="Labate C.A."/>
        </authorList>
    </citation>
    <scope>NUCLEOTIDE SEQUENCE</scope>
    <source>
        <strain evidence="11">MF-1</strain>
    </source>
</reference>
<evidence type="ECO:0000256" key="1">
    <source>
        <dbReference type="ARBA" id="ARBA00004141"/>
    </source>
</evidence>
<evidence type="ECO:0000259" key="10">
    <source>
        <dbReference type="Pfam" id="PF13813"/>
    </source>
</evidence>
<keyword evidence="6 9" id="KW-1133">Transmembrane helix</keyword>
<dbReference type="OrthoDB" id="1077582at2759"/>
<evidence type="ECO:0000256" key="8">
    <source>
        <dbReference type="SAM" id="MobiDB-lite"/>
    </source>
</evidence>
<dbReference type="GO" id="GO:0016020">
    <property type="term" value="C:membrane"/>
    <property type="evidence" value="ECO:0007669"/>
    <property type="project" value="UniProtKB-SubCell"/>
</dbReference>
<dbReference type="PANTHER" id="PTHR31595:SF57">
    <property type="entry name" value="OS04G0481900 PROTEIN"/>
    <property type="match status" value="1"/>
</dbReference>
<dbReference type="Proteomes" id="UP000765509">
    <property type="component" value="Unassembled WGS sequence"/>
</dbReference>
<keyword evidence="7 9" id="KW-0472">Membrane</keyword>
<sequence>MIAWSSNQPTFRAVTEYALSPNDLDSRSRTPPPELLGGCLRLSHCASTMNLTVCERQCSLFACLENLKANVESFVLPVHSSVLLFGSFNPRRKSIMELQSVVLPLRWAFNILLNISALPVLVVQGALLHPYYESDPQFRKMRAWLAPVIIFLALYSQSRRLFQPLELYLHLNYAGIAIPTFHVICLALQYAFHRGPARKIDLAKHKKEESPVSESESDSSSSITNSDSQATSTVKATQPLQTPTKKVHKSKKSVQISDKKAPPIGELARFSICMTFSPRSLNYVWGPPPSILSPAPKISTIWFLFNQLFNLIVHQFLLVAFCSFTLPATAHPQGTFGWIAQWVSLPDHYVTRLACHKVLLAAWGCVGLSAFETGGALLNLWELFWIQLGRLIFRPSNSWRPDPFDTSAYPPLFKTPLFQESLSDFWGKGWQSVFRRDFIFLGAEPMVKVFAPFGQTASRLAGLMGAMFISGIMVILPISFSLINSDSLVSTVKNIDWYFRTTWFFMAMGLGIVIEVIFRRVTGKRVQGVFGWLWLWFWFGLWIDMIMNVWLERGLGTSGMSGSLAVTQWPLAKFLIPLGPLMPDAIISSLSSCFSYTASQL</sequence>
<gene>
    <name evidence="11" type="ORF">O181_060665</name>
</gene>
<dbReference type="InterPro" id="IPR044851">
    <property type="entry name" value="Wax_synthase"/>
</dbReference>
<evidence type="ECO:0000256" key="9">
    <source>
        <dbReference type="SAM" id="Phobius"/>
    </source>
</evidence>
<dbReference type="GO" id="GO:0008374">
    <property type="term" value="F:O-acyltransferase activity"/>
    <property type="evidence" value="ECO:0007669"/>
    <property type="project" value="InterPro"/>
</dbReference>
<comment type="pathway">
    <text evidence="2">Secondary metabolite biosynthesis.</text>
</comment>
<evidence type="ECO:0000313" key="12">
    <source>
        <dbReference type="Proteomes" id="UP000765509"/>
    </source>
</evidence>
<evidence type="ECO:0000313" key="11">
    <source>
        <dbReference type="EMBL" id="MBW0520950.1"/>
    </source>
</evidence>
<feature type="transmembrane region" description="Helical" evidence="9">
    <location>
        <begin position="497"/>
        <end position="518"/>
    </location>
</feature>
<dbReference type="GO" id="GO:0006629">
    <property type="term" value="P:lipid metabolic process"/>
    <property type="evidence" value="ECO:0007669"/>
    <property type="project" value="InterPro"/>
</dbReference>
<feature type="transmembrane region" description="Helical" evidence="9">
    <location>
        <begin position="530"/>
        <end position="551"/>
    </location>
</feature>
<protein>
    <recommendedName>
        <fullName evidence="10">Wax synthase domain-containing protein</fullName>
    </recommendedName>
</protein>
<keyword evidence="5 9" id="KW-0812">Transmembrane</keyword>
<keyword evidence="12" id="KW-1185">Reference proteome</keyword>
<evidence type="ECO:0000256" key="3">
    <source>
        <dbReference type="ARBA" id="ARBA00007282"/>
    </source>
</evidence>